<dbReference type="InterPro" id="IPR006108">
    <property type="entry name" value="3HC_DH_C"/>
</dbReference>
<feature type="binding site" evidence="5">
    <location>
        <position position="42"/>
    </location>
    <ligand>
        <name>NAD(+)</name>
        <dbReference type="ChEBI" id="CHEBI:57540"/>
    </ligand>
</feature>
<proteinExistence type="inferred from homology"/>
<feature type="binding site" evidence="5">
    <location>
        <position position="152"/>
    </location>
    <ligand>
        <name>NAD(+)</name>
        <dbReference type="ChEBI" id="CHEBI:57540"/>
    </ligand>
</feature>
<feature type="binding site" evidence="5">
    <location>
        <position position="128"/>
    </location>
    <ligand>
        <name>NAD(+)</name>
        <dbReference type="ChEBI" id="CHEBI:57540"/>
    </ligand>
</feature>
<dbReference type="GO" id="GO:0070403">
    <property type="term" value="F:NAD+ binding"/>
    <property type="evidence" value="ECO:0007669"/>
    <property type="project" value="InterPro"/>
</dbReference>
<feature type="binding site" evidence="5">
    <location>
        <position position="106"/>
    </location>
    <ligand>
        <name>NAD(+)</name>
        <dbReference type="ChEBI" id="CHEBI:57540"/>
    </ligand>
</feature>
<dbReference type="InterPro" id="IPR006176">
    <property type="entry name" value="3-OHacyl-CoA_DH_NAD-bd"/>
</dbReference>
<feature type="site" description="Important for catalytic activity" evidence="4">
    <location>
        <position position="149"/>
    </location>
</feature>
<feature type="domain" description="3-hydroxyacyl-CoA dehydrogenase NAD binding" evidence="8">
    <location>
        <begin position="15"/>
        <end position="192"/>
    </location>
</feature>
<organism evidence="9 10">
    <name type="scientific">Hydrogenibacillus schlegelii</name>
    <name type="common">Bacillus schlegelii</name>
    <dbReference type="NCBI Taxonomy" id="1484"/>
    <lineage>
        <taxon>Bacteria</taxon>
        <taxon>Bacillati</taxon>
        <taxon>Bacillota</taxon>
        <taxon>Bacilli</taxon>
        <taxon>Bacillales</taxon>
        <taxon>Bacillales Family X. Incertae Sedis</taxon>
        <taxon>Hydrogenibacillus</taxon>
    </lineage>
</organism>
<dbReference type="PROSITE" id="PS00067">
    <property type="entry name" value="3HCDH"/>
    <property type="match status" value="1"/>
</dbReference>
<evidence type="ECO:0000259" key="8">
    <source>
        <dbReference type="Pfam" id="PF02737"/>
    </source>
</evidence>
<gene>
    <name evidence="9" type="ORF">KM312_04295</name>
</gene>
<dbReference type="Gene3D" id="3.40.50.720">
    <property type="entry name" value="NAD(P)-binding Rossmann-like Domain"/>
    <property type="match status" value="1"/>
</dbReference>
<comment type="pathway">
    <text evidence="1">Lipid metabolism; butanoate metabolism.</text>
</comment>
<dbReference type="Proteomes" id="UP000748108">
    <property type="component" value="Unassembled WGS sequence"/>
</dbReference>
<dbReference type="Pfam" id="PF00725">
    <property type="entry name" value="3HCDH"/>
    <property type="match status" value="1"/>
</dbReference>
<evidence type="ECO:0000256" key="1">
    <source>
        <dbReference type="ARBA" id="ARBA00005086"/>
    </source>
</evidence>
<dbReference type="InterPro" id="IPR022694">
    <property type="entry name" value="3-OHacyl-CoA_DH"/>
</dbReference>
<comment type="similarity">
    <text evidence="2">Belongs to the 3-hydroxyacyl-CoA dehydrogenase family.</text>
</comment>
<feature type="binding site" evidence="5">
    <location>
        <position position="101"/>
    </location>
    <ligand>
        <name>NAD(+)</name>
        <dbReference type="ChEBI" id="CHEBI:57540"/>
    </ligand>
</feature>
<evidence type="ECO:0000256" key="3">
    <source>
        <dbReference type="ARBA" id="ARBA00023002"/>
    </source>
</evidence>
<feature type="binding site" evidence="5">
    <location>
        <begin position="19"/>
        <end position="24"/>
    </location>
    <ligand>
        <name>NAD(+)</name>
        <dbReference type="ChEBI" id="CHEBI:57540"/>
    </ligand>
</feature>
<dbReference type="PIRSF" id="PIRSF000105">
    <property type="entry name" value="HCDH"/>
    <property type="match status" value="1"/>
</dbReference>
<feature type="domain" description="3-hydroxyacyl-CoA dehydrogenase C-terminal" evidence="7">
    <location>
        <begin position="195"/>
        <end position="292"/>
    </location>
</feature>
<feature type="transmembrane region" description="Helical" evidence="6">
    <location>
        <begin position="12"/>
        <end position="36"/>
    </location>
</feature>
<dbReference type="Pfam" id="PF02737">
    <property type="entry name" value="3HCDH_N"/>
    <property type="match status" value="1"/>
</dbReference>
<dbReference type="Gene3D" id="1.10.1040.10">
    <property type="entry name" value="N-(1-d-carboxylethyl)-l-norvaline Dehydrogenase, domain 2"/>
    <property type="match status" value="1"/>
</dbReference>
<keyword evidence="3" id="KW-0560">Oxidoreductase</keyword>
<dbReference type="InterPro" id="IPR008927">
    <property type="entry name" value="6-PGluconate_DH-like_C_sf"/>
</dbReference>
<feature type="binding site" evidence="5">
    <location>
        <position position="284"/>
    </location>
    <ligand>
        <name>NAD(+)</name>
        <dbReference type="ChEBI" id="CHEBI:57540"/>
    </ligand>
</feature>
<sequence length="294" mass="32423">MNEQGAHHRQEGAVVGVVGAGTMGSGIALVCALAGYSVRLFDANAEMLQKARQSMRKTLERQAQKGKLDAAEIDSVAGRIAYVESDEAFGEAAYVIEAVFEDLAVKREVFRRLEEKTPVEALFLTNTSSLSVTEIAHGMKRPERVAGLHFFNPPVVMPLVEVVKGEQTSEQTLHQTVAFARSLGKEPVVSSDTPGFIVNRVARPFYNEALRIVESGVARPEQVDRVLKASGAFKMGPFELQDLIGIDVNFATTSSVFEQFFYEPRFRPSRLQRNMVRSGKLGRKAGKGFYDYES</sequence>
<dbReference type="PANTHER" id="PTHR48075">
    <property type="entry name" value="3-HYDROXYACYL-COA DEHYDROGENASE FAMILY PROTEIN"/>
    <property type="match status" value="1"/>
</dbReference>
<evidence type="ECO:0000313" key="10">
    <source>
        <dbReference type="Proteomes" id="UP000748108"/>
    </source>
</evidence>
<evidence type="ECO:0000256" key="4">
    <source>
        <dbReference type="PIRSR" id="PIRSR000105-1"/>
    </source>
</evidence>
<reference evidence="9" key="1">
    <citation type="journal article" date="2021" name="Microbiology">
        <title>Metagenomic Analysis of the Microbial Community in the Underground Coal Fire Area (Kemerovo Region, Russia) Revealed Predominance of Thermophilic Members of the Phyla Deinococcus-thermus, Aquificae, and Firmicutes.</title>
        <authorList>
            <person name="Kadnikov V."/>
            <person name="Mardanov A.V."/>
            <person name="Beletsky A.V."/>
            <person name="Karnachuk O.V."/>
            <person name="Ravin N.V."/>
        </authorList>
    </citation>
    <scope>NUCLEOTIDE SEQUENCE</scope>
    <source>
        <strain evidence="9">RBS10-49</strain>
    </source>
</reference>
<dbReference type="AlphaFoldDB" id="A0A947CWE6"/>
<dbReference type="GO" id="GO:0006635">
    <property type="term" value="P:fatty acid beta-oxidation"/>
    <property type="evidence" value="ECO:0007669"/>
    <property type="project" value="TreeGrafter"/>
</dbReference>
<dbReference type="SUPFAM" id="SSF48179">
    <property type="entry name" value="6-phosphogluconate dehydrogenase C-terminal domain-like"/>
    <property type="match status" value="1"/>
</dbReference>
<dbReference type="InterPro" id="IPR006180">
    <property type="entry name" value="3-OHacyl-CoA_DH_CS"/>
</dbReference>
<dbReference type="EMBL" id="JAHHQF010000044">
    <property type="protein sequence ID" value="MBT9281863.1"/>
    <property type="molecule type" value="Genomic_DNA"/>
</dbReference>
<dbReference type="PANTHER" id="PTHR48075:SF5">
    <property type="entry name" value="3-HYDROXYBUTYRYL-COA DEHYDROGENASE"/>
    <property type="match status" value="1"/>
</dbReference>
<keyword evidence="6" id="KW-0472">Membrane</keyword>
<comment type="caution">
    <text evidence="9">The sequence shown here is derived from an EMBL/GenBank/DDBJ whole genome shotgun (WGS) entry which is preliminary data.</text>
</comment>
<dbReference type="FunFam" id="3.40.50.720:FF:000009">
    <property type="entry name" value="Fatty oxidation complex, alpha subunit"/>
    <property type="match status" value="1"/>
</dbReference>
<evidence type="ECO:0000256" key="5">
    <source>
        <dbReference type="PIRSR" id="PIRSR000105-2"/>
    </source>
</evidence>
<dbReference type="InterPro" id="IPR013328">
    <property type="entry name" value="6PGD_dom2"/>
</dbReference>
<name>A0A947CWE6_HYDSH</name>
<dbReference type="SUPFAM" id="SSF51735">
    <property type="entry name" value="NAD(P)-binding Rossmann-fold domains"/>
    <property type="match status" value="1"/>
</dbReference>
<keyword evidence="6" id="KW-1133">Transmembrane helix</keyword>
<dbReference type="GO" id="GO:0008691">
    <property type="term" value="F:3-hydroxybutyryl-CoA dehydrogenase activity"/>
    <property type="evidence" value="ECO:0007669"/>
    <property type="project" value="TreeGrafter"/>
</dbReference>
<dbReference type="InterPro" id="IPR036291">
    <property type="entry name" value="NAD(P)-bd_dom_sf"/>
</dbReference>
<evidence type="ECO:0000313" key="9">
    <source>
        <dbReference type="EMBL" id="MBT9281863.1"/>
    </source>
</evidence>
<keyword evidence="6" id="KW-0812">Transmembrane</keyword>
<accession>A0A947CWE6</accession>
<evidence type="ECO:0000256" key="2">
    <source>
        <dbReference type="ARBA" id="ARBA00009463"/>
    </source>
</evidence>
<protein>
    <submittedName>
        <fullName evidence="9">3-hydroxybutyryl-CoA dehydrogenase</fullName>
    </submittedName>
</protein>
<evidence type="ECO:0000259" key="7">
    <source>
        <dbReference type="Pfam" id="PF00725"/>
    </source>
</evidence>
<keyword evidence="5" id="KW-0520">NAD</keyword>
<evidence type="ECO:0000256" key="6">
    <source>
        <dbReference type="SAM" id="Phobius"/>
    </source>
</evidence>